<evidence type="ECO:0000256" key="16">
    <source>
        <dbReference type="ARBA" id="ARBA00023268"/>
    </source>
</evidence>
<dbReference type="InterPro" id="IPR051827">
    <property type="entry name" value="Cas4_exonuclease"/>
</dbReference>
<evidence type="ECO:0000256" key="4">
    <source>
        <dbReference type="ARBA" id="ARBA00012551"/>
    </source>
</evidence>
<dbReference type="EMBL" id="JBBJBU010000014">
    <property type="protein sequence ID" value="KAK7202981.1"/>
    <property type="molecule type" value="Genomic_DNA"/>
</dbReference>
<protein>
    <recommendedName>
        <fullName evidence="4">DNA helicase</fullName>
        <ecNumber evidence="4">3.6.4.12</ecNumber>
    </recommendedName>
</protein>
<evidence type="ECO:0000256" key="9">
    <source>
        <dbReference type="ARBA" id="ARBA00022741"/>
    </source>
</evidence>
<keyword evidence="8" id="KW-0479">Metal-binding</keyword>
<dbReference type="RefSeq" id="XP_064766014.1">
    <property type="nucleotide sequence ID" value="XM_064915505.1"/>
</dbReference>
<evidence type="ECO:0000256" key="7">
    <source>
        <dbReference type="ARBA" id="ARBA00022722"/>
    </source>
</evidence>
<comment type="similarity">
    <text evidence="3">Belongs to the DNA2/NAM7 helicase family.</text>
</comment>
<feature type="domain" description="DNA2/NAM7 helicase helicase" evidence="19">
    <location>
        <begin position="457"/>
        <end position="531"/>
    </location>
</feature>
<dbReference type="Proteomes" id="UP001498771">
    <property type="component" value="Unassembled WGS sequence"/>
</dbReference>
<evidence type="ECO:0000259" key="18">
    <source>
        <dbReference type="Pfam" id="PF08696"/>
    </source>
</evidence>
<name>A0ABR1EZG9_9ASCO</name>
<keyword evidence="21" id="KW-1185">Reference proteome</keyword>
<dbReference type="Pfam" id="PF08696">
    <property type="entry name" value="Dna2"/>
    <property type="match status" value="1"/>
</dbReference>
<dbReference type="EC" id="3.6.4.12" evidence="4"/>
<evidence type="ECO:0000256" key="8">
    <source>
        <dbReference type="ARBA" id="ARBA00022723"/>
    </source>
</evidence>
<evidence type="ECO:0000256" key="14">
    <source>
        <dbReference type="ARBA" id="ARBA00023014"/>
    </source>
</evidence>
<evidence type="ECO:0000256" key="3">
    <source>
        <dbReference type="ARBA" id="ARBA00007913"/>
    </source>
</evidence>
<evidence type="ECO:0000256" key="1">
    <source>
        <dbReference type="ARBA" id="ARBA00001966"/>
    </source>
</evidence>
<comment type="catalytic activity">
    <reaction evidence="17">
        <text>ATP + H2O = ADP + phosphate + H(+)</text>
        <dbReference type="Rhea" id="RHEA:13065"/>
        <dbReference type="ChEBI" id="CHEBI:15377"/>
        <dbReference type="ChEBI" id="CHEBI:15378"/>
        <dbReference type="ChEBI" id="CHEBI:30616"/>
        <dbReference type="ChEBI" id="CHEBI:43474"/>
        <dbReference type="ChEBI" id="CHEBI:456216"/>
        <dbReference type="EC" id="3.6.4.12"/>
    </reaction>
</comment>
<evidence type="ECO:0000256" key="11">
    <source>
        <dbReference type="ARBA" id="ARBA00022806"/>
    </source>
</evidence>
<proteinExistence type="inferred from homology"/>
<keyword evidence="11" id="KW-0347">Helicase</keyword>
<reference evidence="20 21" key="1">
    <citation type="submission" date="2024-03" db="EMBL/GenBank/DDBJ databases">
        <title>Genome-scale model development and genomic sequencing of the oleaginous clade Lipomyces.</title>
        <authorList>
            <consortium name="Lawrence Berkeley National Laboratory"/>
            <person name="Czajka J.J."/>
            <person name="Han Y."/>
            <person name="Kim J."/>
            <person name="Mondo S.J."/>
            <person name="Hofstad B.A."/>
            <person name="Robles A."/>
            <person name="Haridas S."/>
            <person name="Riley R."/>
            <person name="LaButti K."/>
            <person name="Pangilinan J."/>
            <person name="Andreopoulos W."/>
            <person name="Lipzen A."/>
            <person name="Yan J."/>
            <person name="Wang M."/>
            <person name="Ng V."/>
            <person name="Grigoriev I.V."/>
            <person name="Spatafora J.W."/>
            <person name="Magnuson J.K."/>
            <person name="Baker S.E."/>
            <person name="Pomraning K.R."/>
        </authorList>
    </citation>
    <scope>NUCLEOTIDE SEQUENCE [LARGE SCALE GENOMIC DNA]</scope>
    <source>
        <strain evidence="20 21">Phaff 52-87</strain>
    </source>
</reference>
<evidence type="ECO:0000256" key="2">
    <source>
        <dbReference type="ARBA" id="ARBA00004123"/>
    </source>
</evidence>
<keyword evidence="14" id="KW-0411">Iron-sulfur</keyword>
<keyword evidence="6" id="KW-0235">DNA replication</keyword>
<keyword evidence="12" id="KW-0067">ATP-binding</keyword>
<organism evidence="20 21">
    <name type="scientific">Myxozyma melibiosi</name>
    <dbReference type="NCBI Taxonomy" id="54550"/>
    <lineage>
        <taxon>Eukaryota</taxon>
        <taxon>Fungi</taxon>
        <taxon>Dikarya</taxon>
        <taxon>Ascomycota</taxon>
        <taxon>Saccharomycotina</taxon>
        <taxon>Lipomycetes</taxon>
        <taxon>Lipomycetales</taxon>
        <taxon>Lipomycetaceae</taxon>
        <taxon>Myxozyma</taxon>
    </lineage>
</organism>
<evidence type="ECO:0000313" key="21">
    <source>
        <dbReference type="Proteomes" id="UP001498771"/>
    </source>
</evidence>
<comment type="subcellular location">
    <subcellularLocation>
        <location evidence="2">Nucleus</location>
    </subcellularLocation>
</comment>
<keyword evidence="5" id="KW-0004">4Fe-4S</keyword>
<evidence type="ECO:0000256" key="15">
    <source>
        <dbReference type="ARBA" id="ARBA00023242"/>
    </source>
</evidence>
<feature type="domain" description="DNA replication factor Dna2 N-terminal" evidence="18">
    <location>
        <begin position="3"/>
        <end position="118"/>
    </location>
</feature>
<evidence type="ECO:0000256" key="6">
    <source>
        <dbReference type="ARBA" id="ARBA00022705"/>
    </source>
</evidence>
<sequence>MESNVATAYGTIVHELFQTCMLERDFSTEFMDQQLKGIISRNIEMLFFVMEPLDRVRKHVRERYPLIQNWASKHVAALQKNPGRKSNNDISIVEILETEERIWSPMYGLKGSLDMTIRAAGGSQGGVRTMPFEIKTGRKTAIANHRAQTILYTLMLSDRYDMPVIQGILYYLDFSEAISVPATQLEIGALIRGRNFVAHSGQKATVSAPLVSNTGRCNSCFSVKPCFLYYKAANGPAEPLEKTEYEKMTENVGEEEKKFLLHWDELLTMEEKSMGKFLNEMWLMSGVERQRVGRCFASLRVESKSSAVLDGSSRIEYTLCRAADVEAAVEDGSGSFLDSQINVGDQILVSDSLGHLALASGILNAVGPDWIAISVDREFDTRSRYGAAKTATEKITYRVEKDEFSNIMAMIRNNIIQLLMDPGCVAKKRLIVNLDAPRFVGQRPGSQATALRVSRGLNVDQKRAVKHVLAAEDYALIMGMPGTGKTTTIVRVIEAILAQKKSILLASYTHTAVDNILLKIKSSASSILRLGPVGKVSFVWY</sequence>
<dbReference type="InterPro" id="IPR027417">
    <property type="entry name" value="P-loop_NTPase"/>
</dbReference>
<dbReference type="PANTHER" id="PTHR36531:SF6">
    <property type="entry name" value="DNA REPLICATION ATP-DEPENDENT HELICASE_NUCLEASE DNA2"/>
    <property type="match status" value="1"/>
</dbReference>
<dbReference type="SUPFAM" id="SSF52540">
    <property type="entry name" value="P-loop containing nucleoside triphosphate hydrolases"/>
    <property type="match status" value="1"/>
</dbReference>
<dbReference type="Gene3D" id="3.90.320.10">
    <property type="match status" value="1"/>
</dbReference>
<comment type="caution">
    <text evidence="20">The sequence shown here is derived from an EMBL/GenBank/DDBJ whole genome shotgun (WGS) entry which is preliminary data.</text>
</comment>
<keyword evidence="9" id="KW-0547">Nucleotide-binding</keyword>
<dbReference type="InterPro" id="IPR041677">
    <property type="entry name" value="DNA2/NAM7_AAA_11"/>
</dbReference>
<keyword evidence="15" id="KW-0539">Nucleus</keyword>
<evidence type="ECO:0000256" key="17">
    <source>
        <dbReference type="ARBA" id="ARBA00047995"/>
    </source>
</evidence>
<dbReference type="InterPro" id="IPR011604">
    <property type="entry name" value="PDDEXK-like_dom_sf"/>
</dbReference>
<evidence type="ECO:0000256" key="13">
    <source>
        <dbReference type="ARBA" id="ARBA00023004"/>
    </source>
</evidence>
<evidence type="ECO:0000313" key="20">
    <source>
        <dbReference type="EMBL" id="KAK7202981.1"/>
    </source>
</evidence>
<dbReference type="GeneID" id="90041017"/>
<keyword evidence="10" id="KW-0378">Hydrolase</keyword>
<keyword evidence="13" id="KW-0408">Iron</keyword>
<dbReference type="Pfam" id="PF13086">
    <property type="entry name" value="AAA_11"/>
    <property type="match status" value="1"/>
</dbReference>
<keyword evidence="16" id="KW-0511">Multifunctional enzyme</keyword>
<evidence type="ECO:0000259" key="19">
    <source>
        <dbReference type="Pfam" id="PF13086"/>
    </source>
</evidence>
<evidence type="ECO:0000256" key="12">
    <source>
        <dbReference type="ARBA" id="ARBA00022840"/>
    </source>
</evidence>
<gene>
    <name evidence="20" type="ORF">BZA70DRAFT_88596</name>
</gene>
<evidence type="ECO:0000256" key="5">
    <source>
        <dbReference type="ARBA" id="ARBA00022485"/>
    </source>
</evidence>
<comment type="cofactor">
    <cofactor evidence="1">
        <name>[4Fe-4S] cluster</name>
        <dbReference type="ChEBI" id="CHEBI:49883"/>
    </cofactor>
</comment>
<accession>A0ABR1EZG9</accession>
<evidence type="ECO:0000256" key="10">
    <source>
        <dbReference type="ARBA" id="ARBA00022801"/>
    </source>
</evidence>
<dbReference type="InterPro" id="IPR014808">
    <property type="entry name" value="DNA_replication_fac_Dna2_N"/>
</dbReference>
<dbReference type="Gene3D" id="3.40.50.300">
    <property type="entry name" value="P-loop containing nucleotide triphosphate hydrolases"/>
    <property type="match status" value="1"/>
</dbReference>
<keyword evidence="7" id="KW-0540">Nuclease</keyword>
<dbReference type="PANTHER" id="PTHR36531">
    <property type="entry name" value="CRISPR-ASSOCIATED EXONUCLEASE CAS4"/>
    <property type="match status" value="1"/>
</dbReference>